<evidence type="ECO:0000313" key="2">
    <source>
        <dbReference type="EMBL" id="RYM33465.1"/>
    </source>
</evidence>
<dbReference type="RefSeq" id="WP_130093925.1">
    <property type="nucleotide sequence ID" value="NZ_SETE01000004.1"/>
</dbReference>
<keyword evidence="3" id="KW-1185">Reference proteome</keyword>
<dbReference type="Gene3D" id="3.40.50.2000">
    <property type="entry name" value="Glycogen Phosphorylase B"/>
    <property type="match status" value="2"/>
</dbReference>
<evidence type="ECO:0000259" key="1">
    <source>
        <dbReference type="Pfam" id="PF13439"/>
    </source>
</evidence>
<dbReference type="EMBL" id="SETE01000004">
    <property type="protein sequence ID" value="RYM33465.1"/>
    <property type="molecule type" value="Genomic_DNA"/>
</dbReference>
<evidence type="ECO:0000313" key="3">
    <source>
        <dbReference type="Proteomes" id="UP000293952"/>
    </source>
</evidence>
<dbReference type="Pfam" id="PF13439">
    <property type="entry name" value="Glyco_transf_4"/>
    <property type="match status" value="1"/>
</dbReference>
<gene>
    <name evidence="2" type="ORF">ERX46_11025</name>
</gene>
<dbReference type="InterPro" id="IPR028098">
    <property type="entry name" value="Glyco_trans_4-like_N"/>
</dbReference>
<dbReference type="PANTHER" id="PTHR12526:SF625">
    <property type="entry name" value="PHOSPHATIDYLINOSITOL GLYCAN-CLASS A"/>
    <property type="match status" value="1"/>
</dbReference>
<accession>A0A4Q4KJT2</accession>
<name>A0A4Q4KJT2_9FLAO</name>
<organism evidence="2 3">
    <name type="scientific">Brumimicrobium glaciale</name>
    <dbReference type="NCBI Taxonomy" id="200475"/>
    <lineage>
        <taxon>Bacteria</taxon>
        <taxon>Pseudomonadati</taxon>
        <taxon>Bacteroidota</taxon>
        <taxon>Flavobacteriia</taxon>
        <taxon>Flavobacteriales</taxon>
        <taxon>Crocinitomicaceae</taxon>
        <taxon>Brumimicrobium</taxon>
    </lineage>
</organism>
<proteinExistence type="predicted"/>
<dbReference type="GO" id="GO:0016757">
    <property type="term" value="F:glycosyltransferase activity"/>
    <property type="evidence" value="ECO:0007669"/>
    <property type="project" value="UniProtKB-ARBA"/>
</dbReference>
<dbReference type="Proteomes" id="UP000293952">
    <property type="component" value="Unassembled WGS sequence"/>
</dbReference>
<sequence length="348" mass="39954">MNKSKVLQIGPHSYVGGVSIHIKRLTSILNQDFEFEYIDESPSGLTPADQLNIRRLKDQRSILKALKKHDLIHIHSGNWLLRLYFIIFSALFRKPFIVTLHSYRIKGFKASLTERLLSKTKLIIVVSKEIKGKLPQSLKVKAEIKEAFIPPIIENEDILPLSILKLIQDIKLENKILVSANAFRLTNFNDSELYGLDQCIGVAQLAKKNQLNIHIIFIIGTLRDEDKEYYFSFKDLIKENNLENFISIVPEKVSFVKLIEESDLVLRPTLSDGDALTIREALFLNKNVLASDVVQRPQGTYLYKTGDIEDLYLKIEEVTSKEASKNPVLKTLSDYKQEYTKIYNQCNN</sequence>
<dbReference type="PANTHER" id="PTHR12526">
    <property type="entry name" value="GLYCOSYLTRANSFERASE"/>
    <property type="match status" value="1"/>
</dbReference>
<dbReference type="OrthoDB" id="798298at2"/>
<dbReference type="AlphaFoldDB" id="A0A4Q4KJT2"/>
<dbReference type="SUPFAM" id="SSF53756">
    <property type="entry name" value="UDP-Glycosyltransferase/glycogen phosphorylase"/>
    <property type="match status" value="1"/>
</dbReference>
<protein>
    <recommendedName>
        <fullName evidence="1">Glycosyltransferase subfamily 4-like N-terminal domain-containing protein</fullName>
    </recommendedName>
</protein>
<comment type="caution">
    <text evidence="2">The sequence shown here is derived from an EMBL/GenBank/DDBJ whole genome shotgun (WGS) entry which is preliminary data.</text>
</comment>
<feature type="domain" description="Glycosyltransferase subfamily 4-like N-terminal" evidence="1">
    <location>
        <begin position="36"/>
        <end position="141"/>
    </location>
</feature>
<reference evidence="2 3" key="1">
    <citation type="submission" date="2019-02" db="EMBL/GenBank/DDBJ databases">
        <title>Genome sequence of the sea-ice species Brumimicrobium glaciale.</title>
        <authorList>
            <person name="Bowman J.P."/>
        </authorList>
    </citation>
    <scope>NUCLEOTIDE SEQUENCE [LARGE SCALE GENOMIC DNA]</scope>
    <source>
        <strain evidence="2 3">IC156</strain>
    </source>
</reference>